<organism evidence="1 2">
    <name type="scientific">Mariniblastus fucicola</name>
    <dbReference type="NCBI Taxonomy" id="980251"/>
    <lineage>
        <taxon>Bacteria</taxon>
        <taxon>Pseudomonadati</taxon>
        <taxon>Planctomycetota</taxon>
        <taxon>Planctomycetia</taxon>
        <taxon>Pirellulales</taxon>
        <taxon>Pirellulaceae</taxon>
        <taxon>Mariniblastus</taxon>
    </lineage>
</organism>
<accession>A0A5B9PI67</accession>
<sequence>MLREHYLALRQRIDVTDEKSDQIRDFFASGKRGIIVAVWPIYTVKRVFFFPLTAATQLLFCEFPIDLPTRPLLGLQAELERPPKFARSLWANVISGHRMTFARIDDRQIIRQTA</sequence>
<name>A0A5B9PI67_9BACT</name>
<proteinExistence type="predicted"/>
<reference evidence="1 2" key="1">
    <citation type="submission" date="2019-08" db="EMBL/GenBank/DDBJ databases">
        <title>Deep-cultivation of Planctomycetes and their phenomic and genomic characterization uncovers novel biology.</title>
        <authorList>
            <person name="Wiegand S."/>
            <person name="Jogler M."/>
            <person name="Boedeker C."/>
            <person name="Pinto D."/>
            <person name="Vollmers J."/>
            <person name="Rivas-Marin E."/>
            <person name="Kohn T."/>
            <person name="Peeters S.H."/>
            <person name="Heuer A."/>
            <person name="Rast P."/>
            <person name="Oberbeckmann S."/>
            <person name="Bunk B."/>
            <person name="Jeske O."/>
            <person name="Meyerdierks A."/>
            <person name="Storesund J.E."/>
            <person name="Kallscheuer N."/>
            <person name="Luecker S."/>
            <person name="Lage O.M."/>
            <person name="Pohl T."/>
            <person name="Merkel B.J."/>
            <person name="Hornburger P."/>
            <person name="Mueller R.-W."/>
            <person name="Bruemmer F."/>
            <person name="Labrenz M."/>
            <person name="Spormann A.M."/>
            <person name="Op den Camp H."/>
            <person name="Overmann J."/>
            <person name="Amann R."/>
            <person name="Jetten M.S.M."/>
            <person name="Mascher T."/>
            <person name="Medema M.H."/>
            <person name="Devos D.P."/>
            <person name="Kaster A.-K."/>
            <person name="Ovreas L."/>
            <person name="Rohde M."/>
            <person name="Galperin M.Y."/>
            <person name="Jogler C."/>
        </authorList>
    </citation>
    <scope>NUCLEOTIDE SEQUENCE [LARGE SCALE GENOMIC DNA]</scope>
    <source>
        <strain evidence="1 2">FC18</strain>
    </source>
</reference>
<evidence type="ECO:0000313" key="1">
    <source>
        <dbReference type="EMBL" id="QEG22511.1"/>
    </source>
</evidence>
<dbReference type="EMBL" id="CP042912">
    <property type="protein sequence ID" value="QEG22511.1"/>
    <property type="molecule type" value="Genomic_DNA"/>
</dbReference>
<protein>
    <submittedName>
        <fullName evidence="1">Uncharacterized protein</fullName>
    </submittedName>
</protein>
<dbReference type="STRING" id="980251.GCA_001642875_04803"/>
<evidence type="ECO:0000313" key="2">
    <source>
        <dbReference type="Proteomes" id="UP000322214"/>
    </source>
</evidence>
<keyword evidence="2" id="KW-1185">Reference proteome</keyword>
<dbReference type="KEGG" id="mff:MFFC18_23920"/>
<gene>
    <name evidence="1" type="ORF">MFFC18_23920</name>
</gene>
<dbReference type="AlphaFoldDB" id="A0A5B9PI67"/>
<dbReference type="Proteomes" id="UP000322214">
    <property type="component" value="Chromosome"/>
</dbReference>